<evidence type="ECO:0000313" key="2">
    <source>
        <dbReference type="EMBL" id="GAA0675517.1"/>
    </source>
</evidence>
<sequence length="168" mass="18582">MTDIAERLQTLATLHGAGHLTDDEFIFQKAATLRSTFVDAPPSANYEDSDLPAIWQERFAYFDEHGAPNTPSGKRSFRQGSMGQRIRLGGNFKAFFFGIIYLMVLGLWKRAIMVTVLSILVAAAFGAIGGSALANGAGFGIMAFNMWTTNGAFYRKRRTGRDTWNIFI</sequence>
<dbReference type="Proteomes" id="UP001500238">
    <property type="component" value="Unassembled WGS sequence"/>
</dbReference>
<dbReference type="InterPro" id="IPR024399">
    <property type="entry name" value="DUF2628"/>
</dbReference>
<dbReference type="RefSeq" id="WP_163956601.1">
    <property type="nucleotide sequence ID" value="NZ_BAAAES010000011.1"/>
</dbReference>
<gene>
    <name evidence="2" type="ORF">GCM10009102_29740</name>
</gene>
<feature type="transmembrane region" description="Helical" evidence="1">
    <location>
        <begin position="88"/>
        <end position="108"/>
    </location>
</feature>
<comment type="caution">
    <text evidence="2">The sequence shown here is derived from an EMBL/GenBank/DDBJ whole genome shotgun (WGS) entry which is preliminary data.</text>
</comment>
<evidence type="ECO:0008006" key="4">
    <source>
        <dbReference type="Google" id="ProtNLM"/>
    </source>
</evidence>
<protein>
    <recommendedName>
        <fullName evidence="4">DUF2628 domain-containing protein</fullName>
    </recommendedName>
</protein>
<keyword evidence="1" id="KW-0472">Membrane</keyword>
<dbReference type="Pfam" id="PF10947">
    <property type="entry name" value="DUF2628"/>
    <property type="match status" value="1"/>
</dbReference>
<accession>A0ABP3T2I0</accession>
<dbReference type="EMBL" id="BAAAES010000011">
    <property type="protein sequence ID" value="GAA0675517.1"/>
    <property type="molecule type" value="Genomic_DNA"/>
</dbReference>
<keyword evidence="1" id="KW-1133">Transmembrane helix</keyword>
<proteinExistence type="predicted"/>
<reference evidence="3" key="1">
    <citation type="journal article" date="2019" name="Int. J. Syst. Evol. Microbiol.">
        <title>The Global Catalogue of Microorganisms (GCM) 10K type strain sequencing project: providing services to taxonomists for standard genome sequencing and annotation.</title>
        <authorList>
            <consortium name="The Broad Institute Genomics Platform"/>
            <consortium name="The Broad Institute Genome Sequencing Center for Infectious Disease"/>
            <person name="Wu L."/>
            <person name="Ma J."/>
        </authorList>
    </citation>
    <scope>NUCLEOTIDE SEQUENCE [LARGE SCALE GENOMIC DNA]</scope>
    <source>
        <strain evidence="3">JCM 14603</strain>
    </source>
</reference>
<keyword evidence="3" id="KW-1185">Reference proteome</keyword>
<feature type="transmembrane region" description="Helical" evidence="1">
    <location>
        <begin position="114"/>
        <end position="147"/>
    </location>
</feature>
<organism evidence="2 3">
    <name type="scientific">Sphingomonas insulae</name>
    <dbReference type="NCBI Taxonomy" id="424800"/>
    <lineage>
        <taxon>Bacteria</taxon>
        <taxon>Pseudomonadati</taxon>
        <taxon>Pseudomonadota</taxon>
        <taxon>Alphaproteobacteria</taxon>
        <taxon>Sphingomonadales</taxon>
        <taxon>Sphingomonadaceae</taxon>
        <taxon>Sphingomonas</taxon>
    </lineage>
</organism>
<evidence type="ECO:0000313" key="3">
    <source>
        <dbReference type="Proteomes" id="UP001500238"/>
    </source>
</evidence>
<evidence type="ECO:0000256" key="1">
    <source>
        <dbReference type="SAM" id="Phobius"/>
    </source>
</evidence>
<name>A0ABP3T2I0_9SPHN</name>
<keyword evidence="1" id="KW-0812">Transmembrane</keyword>